<dbReference type="EMBL" id="BK059091">
    <property type="protein sequence ID" value="DAE28681.1"/>
    <property type="molecule type" value="Genomic_DNA"/>
</dbReference>
<proteinExistence type="predicted"/>
<evidence type="ECO:0000313" key="1">
    <source>
        <dbReference type="EMBL" id="DAE28681.1"/>
    </source>
</evidence>
<accession>A0A8S5RC74</accession>
<organism evidence="1">
    <name type="scientific">virus sp. ctmTa7</name>
    <dbReference type="NCBI Taxonomy" id="2828255"/>
    <lineage>
        <taxon>Viruses</taxon>
    </lineage>
</organism>
<protein>
    <submittedName>
        <fullName evidence="1">Uncharacterized protein</fullName>
    </submittedName>
</protein>
<sequence length="49" mass="5674">MWTPCDDQIAEYNEETGKMELHYHCPYADAYTGYECEMCRVCCGLGVDE</sequence>
<name>A0A8S5RC74_9VIRU</name>
<reference evidence="1" key="1">
    <citation type="journal article" date="2021" name="Proc. Natl. Acad. Sci. U.S.A.">
        <title>A Catalog of Tens of Thousands of Viruses from Human Metagenomes Reveals Hidden Associations with Chronic Diseases.</title>
        <authorList>
            <person name="Tisza M.J."/>
            <person name="Buck C.B."/>
        </authorList>
    </citation>
    <scope>NUCLEOTIDE SEQUENCE</scope>
    <source>
        <strain evidence="1">CtmTa7</strain>
    </source>
</reference>